<dbReference type="EMBL" id="FTNT01000001">
    <property type="protein sequence ID" value="SIR61982.1"/>
    <property type="molecule type" value="Genomic_DNA"/>
</dbReference>
<accession>A0A1N7CEG6</accession>
<dbReference type="InterPro" id="IPR011610">
    <property type="entry name" value="SAM_mthyl_Trfase_ML2640-like"/>
</dbReference>
<name>A0A1N7CEG6_9NOCA</name>
<proteinExistence type="inferred from homology"/>
<dbReference type="SUPFAM" id="SSF53335">
    <property type="entry name" value="S-adenosyl-L-methionine-dependent methyltransferases"/>
    <property type="match status" value="1"/>
</dbReference>
<comment type="function">
    <text evidence="1 6">Exhibits S-adenosyl-L-methionine-dependent methyltransferase activity.</text>
</comment>
<evidence type="ECO:0000256" key="5">
    <source>
        <dbReference type="ARBA" id="ARBA00022691"/>
    </source>
</evidence>
<dbReference type="PANTHER" id="PTHR43619:SF2">
    <property type="entry name" value="S-ADENOSYL-L-METHIONINE-DEPENDENT METHYLTRANSFERASES SUPERFAMILY PROTEIN"/>
    <property type="match status" value="1"/>
</dbReference>
<reference evidence="7 8" key="1">
    <citation type="submission" date="2017-01" db="EMBL/GenBank/DDBJ databases">
        <authorList>
            <person name="Mah S.A."/>
            <person name="Swanson W.J."/>
            <person name="Moy G.W."/>
            <person name="Vacquier V.D."/>
        </authorList>
    </citation>
    <scope>NUCLEOTIDE SEQUENCE [LARGE SCALE GENOMIC DNA]</scope>
    <source>
        <strain evidence="7 8">CPCC 203464</strain>
    </source>
</reference>
<evidence type="ECO:0000256" key="3">
    <source>
        <dbReference type="ARBA" id="ARBA00022603"/>
    </source>
</evidence>
<evidence type="ECO:0000256" key="2">
    <source>
        <dbReference type="ARBA" id="ARBA00008138"/>
    </source>
</evidence>
<sequence>MMTASGVAGGLVDRFVMVAPTTAEPISLGMRTNDDDWTITSGVGRTALLVALGRALESRRSDALIDDPFAEKFVAAAGEPDLLPDAIGESARDNPAMARMLDFLVDMMAARTLRIDEAVVDANTERCRQVVILASGLDARAARLPWAPGTAVFEVDQPAVVAFKDTVLAAEGAASTSTRVGCDLRDDWLTALREEGLSETEPTIWLAEGLLPYLRGADQQRLLSTISSSAPVGSVLVFDTAPAGTELSGFDTDATVDFGVDVADLLFESSEFDAQTCLTDQGWQVTGDSIADILAAHGRGDDRDDAPTAMARAVCLSTAYRAR</sequence>
<dbReference type="GO" id="GO:0032259">
    <property type="term" value="P:methylation"/>
    <property type="evidence" value="ECO:0007669"/>
    <property type="project" value="UniProtKB-KW"/>
</dbReference>
<dbReference type="PANTHER" id="PTHR43619">
    <property type="entry name" value="S-ADENOSYL-L-METHIONINE-DEPENDENT METHYLTRANSFERASE YKTD-RELATED"/>
    <property type="match status" value="1"/>
</dbReference>
<dbReference type="Proteomes" id="UP000186218">
    <property type="component" value="Unassembled WGS sequence"/>
</dbReference>
<dbReference type="NCBIfam" id="TIGR00027">
    <property type="entry name" value="mthyl_TIGR00027"/>
    <property type="match status" value="1"/>
</dbReference>
<gene>
    <name evidence="7" type="ORF">SAMN05445060_0079</name>
</gene>
<comment type="similarity">
    <text evidence="2 6">Belongs to the UPF0677 family.</text>
</comment>
<dbReference type="GO" id="GO:0008168">
    <property type="term" value="F:methyltransferase activity"/>
    <property type="evidence" value="ECO:0007669"/>
    <property type="project" value="UniProtKB-UniRule"/>
</dbReference>
<dbReference type="Pfam" id="PF04072">
    <property type="entry name" value="LCM"/>
    <property type="match status" value="1"/>
</dbReference>
<evidence type="ECO:0000313" key="8">
    <source>
        <dbReference type="Proteomes" id="UP000186218"/>
    </source>
</evidence>
<keyword evidence="3 6" id="KW-0489">Methyltransferase</keyword>
<evidence type="ECO:0000256" key="6">
    <source>
        <dbReference type="RuleBase" id="RU362030"/>
    </source>
</evidence>
<keyword evidence="5 6" id="KW-0949">S-adenosyl-L-methionine</keyword>
<dbReference type="STRING" id="1344003.SAMN05445060_0079"/>
<evidence type="ECO:0000313" key="7">
    <source>
        <dbReference type="EMBL" id="SIR61982.1"/>
    </source>
</evidence>
<dbReference type="EC" id="2.1.1.-" evidence="6"/>
<dbReference type="AlphaFoldDB" id="A0A1N7CEG6"/>
<keyword evidence="4 7" id="KW-0808">Transferase</keyword>
<evidence type="ECO:0000256" key="4">
    <source>
        <dbReference type="ARBA" id="ARBA00022679"/>
    </source>
</evidence>
<dbReference type="Gene3D" id="3.40.50.150">
    <property type="entry name" value="Vaccinia Virus protein VP39"/>
    <property type="match status" value="1"/>
</dbReference>
<protein>
    <recommendedName>
        <fullName evidence="6">S-adenosyl-L-methionine-dependent methyltransferase</fullName>
        <ecNumber evidence="6">2.1.1.-</ecNumber>
    </recommendedName>
</protein>
<organism evidence="7 8">
    <name type="scientific">Williamsia sterculiae</name>
    <dbReference type="NCBI Taxonomy" id="1344003"/>
    <lineage>
        <taxon>Bacteria</taxon>
        <taxon>Bacillati</taxon>
        <taxon>Actinomycetota</taxon>
        <taxon>Actinomycetes</taxon>
        <taxon>Mycobacteriales</taxon>
        <taxon>Nocardiaceae</taxon>
        <taxon>Williamsia</taxon>
    </lineage>
</organism>
<evidence type="ECO:0000256" key="1">
    <source>
        <dbReference type="ARBA" id="ARBA00003907"/>
    </source>
</evidence>
<keyword evidence="8" id="KW-1185">Reference proteome</keyword>
<dbReference type="InterPro" id="IPR029063">
    <property type="entry name" value="SAM-dependent_MTases_sf"/>
</dbReference>
<dbReference type="InterPro" id="IPR007213">
    <property type="entry name" value="Ppm1/Ppm2/Tcmp"/>
</dbReference>